<dbReference type="Proteomes" id="UP001500016">
    <property type="component" value="Unassembled WGS sequence"/>
</dbReference>
<reference evidence="2" key="1">
    <citation type="journal article" date="2019" name="Int. J. Syst. Evol. Microbiol.">
        <title>The Global Catalogue of Microorganisms (GCM) 10K type strain sequencing project: providing services to taxonomists for standard genome sequencing and annotation.</title>
        <authorList>
            <consortium name="The Broad Institute Genomics Platform"/>
            <consortium name="The Broad Institute Genome Sequencing Center for Infectious Disease"/>
            <person name="Wu L."/>
            <person name="Ma J."/>
        </authorList>
    </citation>
    <scope>NUCLEOTIDE SEQUENCE [LARGE SCALE GENOMIC DNA]</scope>
    <source>
        <strain evidence="2">JCM 15478</strain>
    </source>
</reference>
<proteinExistence type="predicted"/>
<keyword evidence="2" id="KW-1185">Reference proteome</keyword>
<gene>
    <name evidence="1" type="ORF">GCM10009801_09890</name>
</gene>
<accession>A0ABN2VL13</accession>
<evidence type="ECO:0000313" key="2">
    <source>
        <dbReference type="Proteomes" id="UP001500016"/>
    </source>
</evidence>
<protein>
    <submittedName>
        <fullName evidence="1">Uncharacterized protein</fullName>
    </submittedName>
</protein>
<sequence length="63" mass="6705">MGSIQTSTGNERKAPSPVTCPCTERLCAGQMNLCGYKSRSFFPAQGVDGLCAGQMGCEERVDE</sequence>
<comment type="caution">
    <text evidence="1">The sequence shown here is derived from an EMBL/GenBank/DDBJ whole genome shotgun (WGS) entry which is preliminary data.</text>
</comment>
<organism evidence="1 2">
    <name type="scientific">Streptomyces albiaxialis</name>
    <dbReference type="NCBI Taxonomy" id="329523"/>
    <lineage>
        <taxon>Bacteria</taxon>
        <taxon>Bacillati</taxon>
        <taxon>Actinomycetota</taxon>
        <taxon>Actinomycetes</taxon>
        <taxon>Kitasatosporales</taxon>
        <taxon>Streptomycetaceae</taxon>
        <taxon>Streptomyces</taxon>
    </lineage>
</organism>
<evidence type="ECO:0000313" key="1">
    <source>
        <dbReference type="EMBL" id="GAA2064901.1"/>
    </source>
</evidence>
<name>A0ABN2VL13_9ACTN</name>
<dbReference type="EMBL" id="BAAAPE010000001">
    <property type="protein sequence ID" value="GAA2064901.1"/>
    <property type="molecule type" value="Genomic_DNA"/>
</dbReference>